<organism evidence="8 9">
    <name type="scientific">Mycolicibacterium iranicum</name>
    <name type="common">Mycobacterium iranicum</name>
    <dbReference type="NCBI Taxonomy" id="912594"/>
    <lineage>
        <taxon>Bacteria</taxon>
        <taxon>Bacillati</taxon>
        <taxon>Actinomycetota</taxon>
        <taxon>Actinomycetes</taxon>
        <taxon>Mycobacteriales</taxon>
        <taxon>Mycobacteriaceae</taxon>
        <taxon>Mycolicibacterium</taxon>
    </lineage>
</organism>
<evidence type="ECO:0000256" key="3">
    <source>
        <dbReference type="ARBA" id="ARBA00022723"/>
    </source>
</evidence>
<keyword evidence="9" id="KW-1185">Reference proteome</keyword>
<proteinExistence type="inferred from homology"/>
<dbReference type="PRINTS" id="PR00385">
    <property type="entry name" value="P450"/>
</dbReference>
<dbReference type="Pfam" id="PF00067">
    <property type="entry name" value="p450"/>
    <property type="match status" value="1"/>
</dbReference>
<dbReference type="InterPro" id="IPR002397">
    <property type="entry name" value="Cyt_P450_B"/>
</dbReference>
<protein>
    <submittedName>
        <fullName evidence="8">Cytochrome P450</fullName>
    </submittedName>
</protein>
<dbReference type="PANTHER" id="PTHR46696:SF1">
    <property type="entry name" value="CYTOCHROME P450 YJIB-RELATED"/>
    <property type="match status" value="1"/>
</dbReference>
<evidence type="ECO:0000256" key="4">
    <source>
        <dbReference type="ARBA" id="ARBA00023002"/>
    </source>
</evidence>
<evidence type="ECO:0000313" key="9">
    <source>
        <dbReference type="Proteomes" id="UP001084650"/>
    </source>
</evidence>
<keyword evidence="2 7" id="KW-0349">Heme</keyword>
<dbReference type="RefSeq" id="WP_268787353.1">
    <property type="nucleotide sequence ID" value="NZ_JAPQYE010000013.1"/>
</dbReference>
<reference evidence="8" key="1">
    <citation type="submission" date="2022-12" db="EMBL/GenBank/DDBJ databases">
        <title>Whole genome sequence of Mycolicibacterium iranicum strain SBH312.</title>
        <authorList>
            <person name="Jani J."/>
            <person name="Arifin Mustapha Z."/>
            <person name="Ahmed K."/>
            <person name="Kai Ling C."/>
        </authorList>
    </citation>
    <scope>NUCLEOTIDE SEQUENCE</scope>
    <source>
        <strain evidence="8">SBH312</strain>
    </source>
</reference>
<dbReference type="SUPFAM" id="SSF48264">
    <property type="entry name" value="Cytochrome P450"/>
    <property type="match status" value="1"/>
</dbReference>
<dbReference type="Proteomes" id="UP001084650">
    <property type="component" value="Unassembled WGS sequence"/>
</dbReference>
<evidence type="ECO:0000256" key="2">
    <source>
        <dbReference type="ARBA" id="ARBA00022617"/>
    </source>
</evidence>
<keyword evidence="5 7" id="KW-0408">Iron</keyword>
<sequence length="389" mass="41454">MTIPDASTARLPWDPADPYPFYRARRTAGTIVWDNTANAWLILGHRAARDILAGSGWSSDPRADPGAEALNDSIVEANMLFTDGPTHTRLRGAVRDLFSRKFIAGLQAGIDTITADIIASIPAGQEFDAMTDIALPLPVAVIGAWLGLEPEQCSALRDHSPAIIRLLGGFADQHALQDGLSASAALIADFLPAAADRRAHPRDDLLSYLAADRTLSLDEVTITAILIAVAGHETTANLLGAALIRLLTPDAEGRIPAQTFDIEDPGAYTELLRLDAPVQATARTATTDHHIGGVTIASGDPVVVCLAAANRDPLIYADPDHFQPDRAGPSPLTFGHGAHYCLGVALARQEITAALWIMLRRRPLLVGSPAWRDTPAIRGPQCVPVRFTA</sequence>
<keyword evidence="4 7" id="KW-0560">Oxidoreductase</keyword>
<dbReference type="PRINTS" id="PR00359">
    <property type="entry name" value="BP450"/>
</dbReference>
<comment type="similarity">
    <text evidence="1 7">Belongs to the cytochrome P450 family.</text>
</comment>
<keyword evidence="6 7" id="KW-0503">Monooxygenase</keyword>
<keyword evidence="3 7" id="KW-0479">Metal-binding</keyword>
<dbReference type="PANTHER" id="PTHR46696">
    <property type="entry name" value="P450, PUTATIVE (EUROFUNG)-RELATED"/>
    <property type="match status" value="1"/>
</dbReference>
<dbReference type="Gene3D" id="1.10.630.10">
    <property type="entry name" value="Cytochrome P450"/>
    <property type="match status" value="1"/>
</dbReference>
<name>A0ABT4HL54_MYCIR</name>
<accession>A0ABT4HL54</accession>
<evidence type="ECO:0000256" key="7">
    <source>
        <dbReference type="RuleBase" id="RU000461"/>
    </source>
</evidence>
<comment type="caution">
    <text evidence="8">The sequence shown here is derived from an EMBL/GenBank/DDBJ whole genome shotgun (WGS) entry which is preliminary data.</text>
</comment>
<dbReference type="InterPro" id="IPR017972">
    <property type="entry name" value="Cyt_P450_CS"/>
</dbReference>
<dbReference type="EMBL" id="JAPQYE010000013">
    <property type="protein sequence ID" value="MCZ0730925.1"/>
    <property type="molecule type" value="Genomic_DNA"/>
</dbReference>
<evidence type="ECO:0000256" key="6">
    <source>
        <dbReference type="ARBA" id="ARBA00023033"/>
    </source>
</evidence>
<evidence type="ECO:0000313" key="8">
    <source>
        <dbReference type="EMBL" id="MCZ0730925.1"/>
    </source>
</evidence>
<gene>
    <name evidence="8" type="ORF">OY187_22995</name>
</gene>
<dbReference type="PROSITE" id="PS00086">
    <property type="entry name" value="CYTOCHROME_P450"/>
    <property type="match status" value="1"/>
</dbReference>
<dbReference type="InterPro" id="IPR036396">
    <property type="entry name" value="Cyt_P450_sf"/>
</dbReference>
<evidence type="ECO:0000256" key="1">
    <source>
        <dbReference type="ARBA" id="ARBA00010617"/>
    </source>
</evidence>
<dbReference type="InterPro" id="IPR001128">
    <property type="entry name" value="Cyt_P450"/>
</dbReference>
<evidence type="ECO:0000256" key="5">
    <source>
        <dbReference type="ARBA" id="ARBA00023004"/>
    </source>
</evidence>